<evidence type="ECO:0000313" key="4">
    <source>
        <dbReference type="EnsemblMetazoa" id="XP_038059808.1"/>
    </source>
</evidence>
<organism evidence="4 5">
    <name type="scientific">Patiria miniata</name>
    <name type="common">Bat star</name>
    <name type="synonym">Asterina miniata</name>
    <dbReference type="NCBI Taxonomy" id="46514"/>
    <lineage>
        <taxon>Eukaryota</taxon>
        <taxon>Metazoa</taxon>
        <taxon>Echinodermata</taxon>
        <taxon>Eleutherozoa</taxon>
        <taxon>Asterozoa</taxon>
        <taxon>Asteroidea</taxon>
        <taxon>Valvatacea</taxon>
        <taxon>Valvatida</taxon>
        <taxon>Asterinidae</taxon>
        <taxon>Patiria</taxon>
    </lineage>
</organism>
<evidence type="ECO:0000313" key="5">
    <source>
        <dbReference type="Proteomes" id="UP000887568"/>
    </source>
</evidence>
<dbReference type="Pfam" id="PF00147">
    <property type="entry name" value="Fibrinogen_C"/>
    <property type="match status" value="1"/>
</dbReference>
<dbReference type="InterPro" id="IPR036056">
    <property type="entry name" value="Fibrinogen-like_C"/>
</dbReference>
<reference evidence="4" key="1">
    <citation type="submission" date="2022-11" db="UniProtKB">
        <authorList>
            <consortium name="EnsemblMetazoa"/>
        </authorList>
    </citation>
    <scope>IDENTIFICATION</scope>
</reference>
<dbReference type="CDD" id="cd00087">
    <property type="entry name" value="FReD"/>
    <property type="match status" value="1"/>
</dbReference>
<sequence>MYQYILLYNLPKMAFIFTLLMMLCASQVSCCETSCGGLRLEHKLFSADHRALVNSVYKKKTAASQVICGRECSMDPECRSVNYHKCRKLCELSTATRREFPEAFVEGQGSVYFDADEKTPLFSLARNHSTRYLSCEQLFDAGFCSSGVYTIHPHGFDKGGLRVDCDMATDDGGWIMFQRRQDGSVDFYRTWAEYQSGFGNLSGEFWLGNDNLAKLMSDNLQVKWELRVDLMDWGNNTAWAKYQDFTISGTKYTLSFSTYDVNSTAGNALGRQNGMPFTTKDNENDIWQGGNCANFFHGAWWYKDCTSTNLNGRYYPYRNVKFNQGIKWNLWVGRKQSLKQCSMKMREI</sequence>
<feature type="signal peptide" evidence="1">
    <location>
        <begin position="1"/>
        <end position="30"/>
    </location>
</feature>
<dbReference type="EnsemblMetazoa" id="XM_038203880.1">
    <property type="protein sequence ID" value="XP_038059808.1"/>
    <property type="gene ID" value="LOC119730828"/>
</dbReference>
<evidence type="ECO:0000256" key="1">
    <source>
        <dbReference type="SAM" id="SignalP"/>
    </source>
</evidence>
<keyword evidence="5" id="KW-1185">Reference proteome</keyword>
<dbReference type="GeneID" id="119730828"/>
<dbReference type="RefSeq" id="XP_038059808.1">
    <property type="nucleotide sequence ID" value="XM_038203880.1"/>
</dbReference>
<dbReference type="InterPro" id="IPR003609">
    <property type="entry name" value="Pan_app"/>
</dbReference>
<evidence type="ECO:0008006" key="6">
    <source>
        <dbReference type="Google" id="ProtNLM"/>
    </source>
</evidence>
<proteinExistence type="predicted"/>
<dbReference type="AlphaFoldDB" id="A0A914A7P2"/>
<dbReference type="SMART" id="SM00186">
    <property type="entry name" value="FBG"/>
    <property type="match status" value="1"/>
</dbReference>
<dbReference type="NCBIfam" id="NF040941">
    <property type="entry name" value="GGGWT_bact"/>
    <property type="match status" value="1"/>
</dbReference>
<dbReference type="InterPro" id="IPR002181">
    <property type="entry name" value="Fibrinogen_a/b/g_C_dom"/>
</dbReference>
<dbReference type="OrthoDB" id="6038967at2759"/>
<dbReference type="Gene3D" id="3.90.215.10">
    <property type="entry name" value="Gamma Fibrinogen, chain A, domain 1"/>
    <property type="match status" value="1"/>
</dbReference>
<dbReference type="PROSITE" id="PS51406">
    <property type="entry name" value="FIBRINOGEN_C_2"/>
    <property type="match status" value="1"/>
</dbReference>
<dbReference type="GO" id="GO:0005615">
    <property type="term" value="C:extracellular space"/>
    <property type="evidence" value="ECO:0007669"/>
    <property type="project" value="TreeGrafter"/>
</dbReference>
<dbReference type="Gene3D" id="3.50.4.10">
    <property type="entry name" value="Hepatocyte Growth Factor"/>
    <property type="match status" value="1"/>
</dbReference>
<evidence type="ECO:0000259" key="2">
    <source>
        <dbReference type="PROSITE" id="PS50948"/>
    </source>
</evidence>
<name>A0A914A7P2_PATMI</name>
<dbReference type="InterPro" id="IPR014716">
    <property type="entry name" value="Fibrinogen_a/b/g_C_1"/>
</dbReference>
<dbReference type="SUPFAM" id="SSF56496">
    <property type="entry name" value="Fibrinogen C-terminal domain-like"/>
    <property type="match status" value="1"/>
</dbReference>
<dbReference type="SUPFAM" id="SSF57414">
    <property type="entry name" value="Hairpin loop containing domain-like"/>
    <property type="match status" value="1"/>
</dbReference>
<accession>A0A914A7P2</accession>
<feature type="domain" description="Fibrinogen C-terminal" evidence="3">
    <location>
        <begin position="126"/>
        <end position="348"/>
    </location>
</feature>
<dbReference type="InterPro" id="IPR050373">
    <property type="entry name" value="Fibrinogen_C-term_domain"/>
</dbReference>
<feature type="domain" description="Apple" evidence="2">
    <location>
        <begin position="31"/>
        <end position="117"/>
    </location>
</feature>
<protein>
    <recommendedName>
        <fullName evidence="6">Fibrinogen C-terminal domain-containing protein</fullName>
    </recommendedName>
</protein>
<feature type="chain" id="PRO_5037586444" description="Fibrinogen C-terminal domain-containing protein" evidence="1">
    <location>
        <begin position="31"/>
        <end position="348"/>
    </location>
</feature>
<keyword evidence="1" id="KW-0732">Signal</keyword>
<dbReference type="PANTHER" id="PTHR19143:SF458">
    <property type="entry name" value="FIBRINOGEN C-TERMINAL DOMAIN-CONTAINING PROTEIN-RELATED"/>
    <property type="match status" value="1"/>
</dbReference>
<dbReference type="Proteomes" id="UP000887568">
    <property type="component" value="Unplaced"/>
</dbReference>
<dbReference type="PANTHER" id="PTHR19143">
    <property type="entry name" value="FIBRINOGEN/TENASCIN/ANGIOPOEITIN"/>
    <property type="match status" value="1"/>
</dbReference>
<dbReference type="PROSITE" id="PS50948">
    <property type="entry name" value="PAN"/>
    <property type="match status" value="1"/>
</dbReference>
<dbReference type="CDD" id="cd01099">
    <property type="entry name" value="PAN_AP_HGF"/>
    <property type="match status" value="1"/>
</dbReference>
<dbReference type="Pfam" id="PF00024">
    <property type="entry name" value="PAN_1"/>
    <property type="match status" value="1"/>
</dbReference>
<evidence type="ECO:0000259" key="3">
    <source>
        <dbReference type="PROSITE" id="PS51406"/>
    </source>
</evidence>